<evidence type="ECO:0000256" key="2">
    <source>
        <dbReference type="ARBA" id="ARBA00022692"/>
    </source>
</evidence>
<dbReference type="GO" id="GO:0012505">
    <property type="term" value="C:endomembrane system"/>
    <property type="evidence" value="ECO:0007669"/>
    <property type="project" value="UniProtKB-SubCell"/>
</dbReference>
<evidence type="ECO:0000259" key="6">
    <source>
        <dbReference type="Pfam" id="PF09359"/>
    </source>
</evidence>
<comment type="caution">
    <text evidence="7">The sequence shown here is derived from an EMBL/GenBank/DDBJ whole genome shotgun (WGS) entry which is preliminary data.</text>
</comment>
<dbReference type="InterPro" id="IPR042267">
    <property type="entry name" value="VTC_sf"/>
</dbReference>
<accession>A0A9W6T6Z7</accession>
<dbReference type="GO" id="GO:0000329">
    <property type="term" value="C:fungal-type vacuole membrane"/>
    <property type="evidence" value="ECO:0007669"/>
    <property type="project" value="TreeGrafter"/>
</dbReference>
<dbReference type="EMBL" id="BSXN01005477">
    <property type="protein sequence ID" value="GME82817.1"/>
    <property type="molecule type" value="Genomic_DNA"/>
</dbReference>
<evidence type="ECO:0000256" key="1">
    <source>
        <dbReference type="ARBA" id="ARBA00004127"/>
    </source>
</evidence>
<organism evidence="7 8">
    <name type="scientific">Candida boidinii</name>
    <name type="common">Yeast</name>
    <dbReference type="NCBI Taxonomy" id="5477"/>
    <lineage>
        <taxon>Eukaryota</taxon>
        <taxon>Fungi</taxon>
        <taxon>Dikarya</taxon>
        <taxon>Ascomycota</taxon>
        <taxon>Saccharomycotina</taxon>
        <taxon>Pichiomycetes</taxon>
        <taxon>Pichiales</taxon>
        <taxon>Pichiaceae</taxon>
        <taxon>Ogataea</taxon>
        <taxon>Ogataea/Candida clade</taxon>
    </lineage>
</organism>
<dbReference type="GO" id="GO:0006799">
    <property type="term" value="P:polyphosphate biosynthetic process"/>
    <property type="evidence" value="ECO:0007669"/>
    <property type="project" value="UniProtKB-ARBA"/>
</dbReference>
<name>A0A9W6T6Z7_CANBO</name>
<feature type="region of interest" description="Disordered" evidence="5">
    <location>
        <begin position="111"/>
        <end position="140"/>
    </location>
</feature>
<keyword evidence="4" id="KW-0472">Membrane</keyword>
<dbReference type="Gene3D" id="3.20.100.30">
    <property type="entry name" value="VTC, catalytic tunnel domain"/>
    <property type="match status" value="1"/>
</dbReference>
<keyword evidence="2" id="KW-0812">Transmembrane</keyword>
<proteinExistence type="predicted"/>
<dbReference type="InterPro" id="IPR051572">
    <property type="entry name" value="VTC_Complex_Subunit"/>
</dbReference>
<sequence length="140" mass="16080">MEIKTSILRHLPVLIYNNFQDDDDEYTTDPTITSLYFDNNHFELYNQKLLKNLNKTPSLRIRWTGNLNDQPELTIEKKTFDYDTGESNDVRLNLKEKNINDFIFANKQSAAAASSSPSDDIPGLTSRLSNNDEIEFLGNS</sequence>
<dbReference type="Pfam" id="PF09359">
    <property type="entry name" value="VTC"/>
    <property type="match status" value="1"/>
</dbReference>
<keyword evidence="3" id="KW-1133">Transmembrane helix</keyword>
<gene>
    <name evidence="7" type="ORF">Cboi02_000684400</name>
</gene>
<protein>
    <submittedName>
        <fullName evidence="7">Unnamed protein product</fullName>
    </submittedName>
</protein>
<dbReference type="Proteomes" id="UP001165120">
    <property type="component" value="Unassembled WGS sequence"/>
</dbReference>
<comment type="subcellular location">
    <subcellularLocation>
        <location evidence="1">Endomembrane system</location>
        <topology evidence="1">Multi-pass membrane protein</topology>
    </subcellularLocation>
</comment>
<feature type="domain" description="VTC" evidence="6">
    <location>
        <begin position="1"/>
        <end position="111"/>
    </location>
</feature>
<dbReference type="AlphaFoldDB" id="A0A9W6T6Z7"/>
<dbReference type="InterPro" id="IPR018966">
    <property type="entry name" value="VTC_domain"/>
</dbReference>
<evidence type="ECO:0000256" key="4">
    <source>
        <dbReference type="ARBA" id="ARBA00023136"/>
    </source>
</evidence>
<dbReference type="PANTHER" id="PTHR46140:SF2">
    <property type="entry name" value="VACUOLAR TRANSPORTER CHAPERONE 3 COMPLEX SUBUNIT 3-RELATED"/>
    <property type="match status" value="1"/>
</dbReference>
<reference evidence="7" key="1">
    <citation type="submission" date="2023-04" db="EMBL/GenBank/DDBJ databases">
        <title>Candida boidinii NBRC 10035.</title>
        <authorList>
            <person name="Ichikawa N."/>
            <person name="Sato H."/>
            <person name="Tonouchi N."/>
        </authorList>
    </citation>
    <scope>NUCLEOTIDE SEQUENCE</scope>
    <source>
        <strain evidence="7">NBRC 10035</strain>
    </source>
</reference>
<dbReference type="GO" id="GO:0033254">
    <property type="term" value="C:vacuolar transporter chaperone complex"/>
    <property type="evidence" value="ECO:0007669"/>
    <property type="project" value="UniProtKB-ARBA"/>
</dbReference>
<evidence type="ECO:0000256" key="5">
    <source>
        <dbReference type="SAM" id="MobiDB-lite"/>
    </source>
</evidence>
<keyword evidence="8" id="KW-1185">Reference proteome</keyword>
<evidence type="ECO:0000256" key="3">
    <source>
        <dbReference type="ARBA" id="ARBA00022989"/>
    </source>
</evidence>
<evidence type="ECO:0000313" key="7">
    <source>
        <dbReference type="EMBL" id="GME82817.1"/>
    </source>
</evidence>
<evidence type="ECO:0000313" key="8">
    <source>
        <dbReference type="Proteomes" id="UP001165120"/>
    </source>
</evidence>
<dbReference type="PANTHER" id="PTHR46140">
    <property type="entry name" value="VACUOLAR TRANSPORTER CHAPERONE 1-RELATED"/>
    <property type="match status" value="1"/>
</dbReference>